<protein>
    <recommendedName>
        <fullName evidence="4">Transmembrane protein</fullName>
    </recommendedName>
</protein>
<dbReference type="Proteomes" id="UP000054630">
    <property type="component" value="Unassembled WGS sequence"/>
</dbReference>
<dbReference type="EMBL" id="JYDL01001147">
    <property type="protein sequence ID" value="KRX11900.1"/>
    <property type="molecule type" value="Genomic_DNA"/>
</dbReference>
<name>A0A0V0RBP5_9BILA</name>
<proteinExistence type="predicted"/>
<organism evidence="2 3">
    <name type="scientific">Trichinella nelsoni</name>
    <dbReference type="NCBI Taxonomy" id="6336"/>
    <lineage>
        <taxon>Eukaryota</taxon>
        <taxon>Metazoa</taxon>
        <taxon>Ecdysozoa</taxon>
        <taxon>Nematoda</taxon>
        <taxon>Enoplea</taxon>
        <taxon>Dorylaimia</taxon>
        <taxon>Trichinellida</taxon>
        <taxon>Trichinellidae</taxon>
        <taxon>Trichinella</taxon>
    </lineage>
</organism>
<evidence type="ECO:0000256" key="1">
    <source>
        <dbReference type="SAM" id="Phobius"/>
    </source>
</evidence>
<evidence type="ECO:0000313" key="3">
    <source>
        <dbReference type="Proteomes" id="UP000054630"/>
    </source>
</evidence>
<dbReference type="AlphaFoldDB" id="A0A0V0RBP5"/>
<keyword evidence="1" id="KW-0812">Transmembrane</keyword>
<comment type="caution">
    <text evidence="2">The sequence shown here is derived from an EMBL/GenBank/DDBJ whole genome shotgun (WGS) entry which is preliminary data.</text>
</comment>
<keyword evidence="1" id="KW-0472">Membrane</keyword>
<evidence type="ECO:0008006" key="4">
    <source>
        <dbReference type="Google" id="ProtNLM"/>
    </source>
</evidence>
<accession>A0A0V0RBP5</accession>
<reference evidence="2 3" key="1">
    <citation type="submission" date="2015-01" db="EMBL/GenBank/DDBJ databases">
        <title>Evolution of Trichinella species and genotypes.</title>
        <authorList>
            <person name="Korhonen P.K."/>
            <person name="Edoardo P."/>
            <person name="Giuseppe L.R."/>
            <person name="Gasser R.B."/>
        </authorList>
    </citation>
    <scope>NUCLEOTIDE SEQUENCE [LARGE SCALE GENOMIC DNA]</scope>
    <source>
        <strain evidence="2">ISS37</strain>
    </source>
</reference>
<gene>
    <name evidence="2" type="ORF">T07_13159</name>
</gene>
<dbReference type="OrthoDB" id="8048158at2759"/>
<feature type="transmembrane region" description="Helical" evidence="1">
    <location>
        <begin position="87"/>
        <end position="109"/>
    </location>
</feature>
<evidence type="ECO:0000313" key="2">
    <source>
        <dbReference type="EMBL" id="KRX11900.1"/>
    </source>
</evidence>
<dbReference type="STRING" id="6336.A0A0V0RBP5"/>
<keyword evidence="1" id="KW-1133">Transmembrane helix</keyword>
<sequence>MNIILSISVNSNQFSGLPSGKLVWKCDIVTVALLVISRIVFSLGTPKGLGMFSEVGGHVPCSGISADLKNIQKNVIKKNASVVRNKIIASFMFVLMLFVSVPVVVSRIVSRLQ</sequence>
<keyword evidence="3" id="KW-1185">Reference proteome</keyword>